<sequence length="297" mass="34782">MLLFLQFLLIIVGLLLSVAFFSLFERKMLSVIQFRKGPNKVGLMGFFQPFSDAIKLLFKSNEMPNLSNMFYYFAPMVFFILSILIWISIPSKWNLFNFSSSFIFVMFLYGIPIYSMIFMSWISNSKYSKIGSIRSVAQSISYEIILSSCLLFLMMMVYSSSMNLLYFYQSYVWLLYPCFPIFFIMFISILAESNRSPFDLTEGESELVSGIFVELGGVWYILIFLGENLYLLFSSFLMSFSMLGNSLIVLKFVIITMLMVWIRGTVPRIRYDKMMDLCWISMMPICMSFISIFFLFR</sequence>
<dbReference type="GO" id="GO:0009060">
    <property type="term" value="P:aerobic respiration"/>
    <property type="evidence" value="ECO:0007669"/>
    <property type="project" value="TreeGrafter"/>
</dbReference>
<comment type="catalytic activity">
    <reaction evidence="13">
        <text>a ubiquinone + NADH + 5 H(+)(in) = a ubiquinol + NAD(+) + 4 H(+)(out)</text>
        <dbReference type="Rhea" id="RHEA:29091"/>
        <dbReference type="Rhea" id="RHEA-COMP:9565"/>
        <dbReference type="Rhea" id="RHEA-COMP:9566"/>
        <dbReference type="ChEBI" id="CHEBI:15378"/>
        <dbReference type="ChEBI" id="CHEBI:16389"/>
        <dbReference type="ChEBI" id="CHEBI:17976"/>
        <dbReference type="ChEBI" id="CHEBI:57540"/>
        <dbReference type="ChEBI" id="CHEBI:57945"/>
        <dbReference type="EC" id="7.1.1.2"/>
    </reaction>
</comment>
<keyword evidence="12" id="KW-0520">NAD</keyword>
<keyword evidence="7" id="KW-0999">Mitochondrion inner membrane</keyword>
<dbReference type="GO" id="GO:0003954">
    <property type="term" value="F:NADH dehydrogenase activity"/>
    <property type="evidence" value="ECO:0007669"/>
    <property type="project" value="TreeGrafter"/>
</dbReference>
<comment type="function">
    <text evidence="1">Core subunit of the mitochondrial membrane respiratory chain NADH dehydrogenase (Complex I) that is believed to belong to the minimal assembly required for catalysis. Complex I functions in the transfer of electrons from NADH to the respiratory chain. The immediate electron acceptor for the enzyme is believed to be ubiquinone.</text>
</comment>
<comment type="subcellular location">
    <subcellularLocation>
        <location evidence="2 12">Mitochondrion inner membrane</location>
        <topology evidence="2 12">Multi-pass membrane protein</topology>
    </subcellularLocation>
</comment>
<evidence type="ECO:0000256" key="1">
    <source>
        <dbReference type="ARBA" id="ARBA00003257"/>
    </source>
</evidence>
<evidence type="ECO:0000256" key="2">
    <source>
        <dbReference type="ARBA" id="ARBA00004448"/>
    </source>
</evidence>
<protein>
    <recommendedName>
        <fullName evidence="4 13">NADH-ubiquinone oxidoreductase chain 1</fullName>
        <ecNumber evidence="13">7.1.1.2</ecNumber>
    </recommendedName>
</protein>
<dbReference type="EC" id="7.1.1.2" evidence="13"/>
<evidence type="ECO:0000256" key="13">
    <source>
        <dbReference type="RuleBase" id="RU000473"/>
    </source>
</evidence>
<dbReference type="AlphaFoldDB" id="G1EN87"/>
<name>G1EN87_9NEOP</name>
<dbReference type="PROSITE" id="PS00668">
    <property type="entry name" value="COMPLEX1_ND1_2"/>
    <property type="match status" value="1"/>
</dbReference>
<gene>
    <name evidence="15" type="primary">ND1</name>
</gene>
<dbReference type="CTD" id="4535"/>
<evidence type="ECO:0000256" key="6">
    <source>
        <dbReference type="ARBA" id="ARBA00022692"/>
    </source>
</evidence>
<proteinExistence type="inferred from homology"/>
<evidence type="ECO:0000256" key="14">
    <source>
        <dbReference type="SAM" id="Phobius"/>
    </source>
</evidence>
<evidence type="ECO:0000256" key="9">
    <source>
        <dbReference type="ARBA" id="ARBA00023075"/>
    </source>
</evidence>
<feature type="transmembrane region" description="Helical" evidence="14">
    <location>
        <begin position="70"/>
        <end position="89"/>
    </location>
</feature>
<feature type="transmembrane region" description="Helical" evidence="14">
    <location>
        <begin position="95"/>
        <end position="119"/>
    </location>
</feature>
<dbReference type="GO" id="GO:0008137">
    <property type="term" value="F:NADH dehydrogenase (ubiquinone) activity"/>
    <property type="evidence" value="ECO:0007669"/>
    <property type="project" value="UniProtKB-EC"/>
</dbReference>
<evidence type="ECO:0000256" key="11">
    <source>
        <dbReference type="ARBA" id="ARBA00023136"/>
    </source>
</evidence>
<evidence type="ECO:0000256" key="4">
    <source>
        <dbReference type="ARBA" id="ARBA00021009"/>
    </source>
</evidence>
<dbReference type="RefSeq" id="YP_004842330.1">
    <property type="nucleotide sequence ID" value="NC_015999.1"/>
</dbReference>
<dbReference type="GeneID" id="11123347"/>
<keyword evidence="9 13" id="KW-0830">Ubiquinone</keyword>
<organism evidence="15">
    <name type="scientific">Ibidoecus bisignatus</name>
    <name type="common">glossy ibis head louse</name>
    <dbReference type="NCBI Taxonomy" id="236520"/>
    <lineage>
        <taxon>Eukaryota</taxon>
        <taxon>Metazoa</taxon>
        <taxon>Ecdysozoa</taxon>
        <taxon>Arthropoda</taxon>
        <taxon>Hexapoda</taxon>
        <taxon>Insecta</taxon>
        <taxon>Pterygota</taxon>
        <taxon>Neoptera</taxon>
        <taxon>Paraneoptera</taxon>
        <taxon>Psocodea</taxon>
        <taxon>Troctomorpha</taxon>
        <taxon>Phthiraptera</taxon>
        <taxon>Ischnocera</taxon>
        <taxon>Philopteridae</taxon>
        <taxon>Ibidoecus</taxon>
    </lineage>
</organism>
<keyword evidence="11 14" id="KW-0472">Membrane</keyword>
<evidence type="ECO:0000256" key="12">
    <source>
        <dbReference type="RuleBase" id="RU000471"/>
    </source>
</evidence>
<dbReference type="InterPro" id="IPR001694">
    <property type="entry name" value="NADH_UbQ_OxRdtase_su1/FPO"/>
</dbReference>
<evidence type="ECO:0000256" key="3">
    <source>
        <dbReference type="ARBA" id="ARBA00010535"/>
    </source>
</evidence>
<feature type="transmembrane region" description="Helical" evidence="14">
    <location>
        <begin position="239"/>
        <end position="262"/>
    </location>
</feature>
<evidence type="ECO:0000313" key="15">
    <source>
        <dbReference type="EMBL" id="AEM23870.1"/>
    </source>
</evidence>
<reference evidence="15" key="1">
    <citation type="journal article" date="2011" name="BMC Genomics">
        <title>Mitochondrial genome deletions and minicircles are common in lice (Insecta: Phthiraptera).</title>
        <authorList>
            <person name="Cameron S.L."/>
            <person name="Yoshizawa K."/>
            <person name="Mizukoshi A."/>
            <person name="Whiting M.F."/>
            <person name="Johnson K.P."/>
        </authorList>
    </citation>
    <scope>NUCLEOTIDE SEQUENCE</scope>
</reference>
<accession>G1EN87</accession>
<dbReference type="Pfam" id="PF00146">
    <property type="entry name" value="NADHdh"/>
    <property type="match status" value="1"/>
</dbReference>
<feature type="transmembrane region" description="Helical" evidence="14">
    <location>
        <begin position="274"/>
        <end position="296"/>
    </location>
</feature>
<comment type="similarity">
    <text evidence="3 12">Belongs to the complex I subunit 1 family.</text>
</comment>
<keyword evidence="8 14" id="KW-1133">Transmembrane helix</keyword>
<dbReference type="PANTHER" id="PTHR11432">
    <property type="entry name" value="NADH DEHYDROGENASE SUBUNIT 1"/>
    <property type="match status" value="1"/>
</dbReference>
<evidence type="ECO:0000256" key="7">
    <source>
        <dbReference type="ARBA" id="ARBA00022792"/>
    </source>
</evidence>
<feature type="transmembrane region" description="Helical" evidence="14">
    <location>
        <begin position="140"/>
        <end position="159"/>
    </location>
</feature>
<dbReference type="EMBL" id="JN122005">
    <property type="protein sequence ID" value="AEM23870.1"/>
    <property type="molecule type" value="Genomic_DNA"/>
</dbReference>
<feature type="transmembrane region" description="Helical" evidence="14">
    <location>
        <begin position="211"/>
        <end position="233"/>
    </location>
</feature>
<keyword evidence="5" id="KW-0813">Transport</keyword>
<dbReference type="PANTHER" id="PTHR11432:SF3">
    <property type="entry name" value="NADH-UBIQUINONE OXIDOREDUCTASE CHAIN 1"/>
    <property type="match status" value="1"/>
</dbReference>
<keyword evidence="6 12" id="KW-0812">Transmembrane</keyword>
<geneLocation type="mitochondrion" evidence="15"/>
<feature type="transmembrane region" description="Helical" evidence="14">
    <location>
        <begin position="171"/>
        <end position="191"/>
    </location>
</feature>
<evidence type="ECO:0000256" key="10">
    <source>
        <dbReference type="ARBA" id="ARBA00023128"/>
    </source>
</evidence>
<dbReference type="GO" id="GO:0005743">
    <property type="term" value="C:mitochondrial inner membrane"/>
    <property type="evidence" value="ECO:0007669"/>
    <property type="project" value="UniProtKB-SubCell"/>
</dbReference>
<evidence type="ECO:0000256" key="8">
    <source>
        <dbReference type="ARBA" id="ARBA00022989"/>
    </source>
</evidence>
<dbReference type="InterPro" id="IPR018086">
    <property type="entry name" value="NADH_UbQ_OxRdtase_su1_CS"/>
</dbReference>
<keyword evidence="10 13" id="KW-0496">Mitochondrion</keyword>
<evidence type="ECO:0000256" key="5">
    <source>
        <dbReference type="ARBA" id="ARBA00022448"/>
    </source>
</evidence>